<dbReference type="AlphaFoldDB" id="A0A7J7E8H7"/>
<keyword evidence="6" id="KW-0812">Transmembrane</keyword>
<dbReference type="Gene3D" id="3.40.50.2000">
    <property type="entry name" value="Glycogen Phosphorylase B"/>
    <property type="match status" value="1"/>
</dbReference>
<comment type="caution">
    <text evidence="13">The sequence shown here is derived from an EMBL/GenBank/DDBJ whole genome shotgun (WGS) entry which is preliminary data.</text>
</comment>
<keyword evidence="7" id="KW-0732">Signal</keyword>
<feature type="region of interest" description="Disordered" evidence="12">
    <location>
        <begin position="216"/>
        <end position="246"/>
    </location>
</feature>
<comment type="similarity">
    <text evidence="2">Belongs to the UDP-glycosyltransferase family.</text>
</comment>
<proteinExistence type="inferred from homology"/>
<dbReference type="PANTHER" id="PTHR48043">
    <property type="entry name" value="EG:EG0003.4 PROTEIN-RELATED"/>
    <property type="match status" value="1"/>
</dbReference>
<dbReference type="GO" id="GO:0015020">
    <property type="term" value="F:glucuronosyltransferase activity"/>
    <property type="evidence" value="ECO:0007669"/>
    <property type="project" value="UniProtKB-EC"/>
</dbReference>
<comment type="subcellular location">
    <subcellularLocation>
        <location evidence="1">Membrane</location>
        <topology evidence="1">Single-pass membrane protein</topology>
    </subcellularLocation>
</comment>
<protein>
    <recommendedName>
        <fullName evidence="3">glucuronosyltransferase</fullName>
        <ecNumber evidence="3">2.4.1.17</ecNumber>
    </recommendedName>
</protein>
<dbReference type="GO" id="GO:0043541">
    <property type="term" value="C:UDP-N-acetylglucosamine transferase complex"/>
    <property type="evidence" value="ECO:0007669"/>
    <property type="project" value="TreeGrafter"/>
</dbReference>
<evidence type="ECO:0000256" key="6">
    <source>
        <dbReference type="ARBA" id="ARBA00022692"/>
    </source>
</evidence>
<evidence type="ECO:0000256" key="9">
    <source>
        <dbReference type="ARBA" id="ARBA00023136"/>
    </source>
</evidence>
<evidence type="ECO:0000313" key="13">
    <source>
        <dbReference type="EMBL" id="KAF5912140.1"/>
    </source>
</evidence>
<dbReference type="PANTHER" id="PTHR48043:SF24">
    <property type="entry name" value="UDP-GLUCURONOSYLTRANSFERASE 3A2"/>
    <property type="match status" value="1"/>
</dbReference>
<dbReference type="EC" id="2.4.1.17" evidence="3"/>
<gene>
    <name evidence="13" type="ORF">HPG69_003415</name>
</gene>
<evidence type="ECO:0000313" key="14">
    <source>
        <dbReference type="Proteomes" id="UP000551758"/>
    </source>
</evidence>
<keyword evidence="10" id="KW-0325">Glycoprotein</keyword>
<accession>A0A7J7E8H7</accession>
<feature type="compositionally biased region" description="Low complexity" evidence="12">
    <location>
        <begin position="216"/>
        <end position="225"/>
    </location>
</feature>
<organism evidence="13 14">
    <name type="scientific">Diceros bicornis minor</name>
    <name type="common">South-central black rhinoceros</name>
    <dbReference type="NCBI Taxonomy" id="77932"/>
    <lineage>
        <taxon>Eukaryota</taxon>
        <taxon>Metazoa</taxon>
        <taxon>Chordata</taxon>
        <taxon>Craniata</taxon>
        <taxon>Vertebrata</taxon>
        <taxon>Euteleostomi</taxon>
        <taxon>Mammalia</taxon>
        <taxon>Eutheria</taxon>
        <taxon>Laurasiatheria</taxon>
        <taxon>Perissodactyla</taxon>
        <taxon>Rhinocerotidae</taxon>
        <taxon>Diceros</taxon>
    </lineage>
</organism>
<keyword evidence="8" id="KW-1133">Transmembrane helix</keyword>
<keyword evidence="5" id="KW-0808">Transferase</keyword>
<evidence type="ECO:0000256" key="10">
    <source>
        <dbReference type="ARBA" id="ARBA00023180"/>
    </source>
</evidence>
<dbReference type="EMBL" id="JACDTQ010003868">
    <property type="protein sequence ID" value="KAF5912140.1"/>
    <property type="molecule type" value="Genomic_DNA"/>
</dbReference>
<keyword evidence="14" id="KW-1185">Reference proteome</keyword>
<dbReference type="Proteomes" id="UP000551758">
    <property type="component" value="Unassembled WGS sequence"/>
</dbReference>
<keyword evidence="4" id="KW-0328">Glycosyltransferase</keyword>
<comment type="catalytic activity">
    <reaction evidence="11">
        <text>glucuronate acceptor + UDP-alpha-D-glucuronate = acceptor beta-D-glucuronoside + UDP + H(+)</text>
        <dbReference type="Rhea" id="RHEA:21032"/>
        <dbReference type="ChEBI" id="CHEBI:15378"/>
        <dbReference type="ChEBI" id="CHEBI:58052"/>
        <dbReference type="ChEBI" id="CHEBI:58223"/>
        <dbReference type="ChEBI" id="CHEBI:132367"/>
        <dbReference type="ChEBI" id="CHEBI:132368"/>
        <dbReference type="EC" id="2.4.1.17"/>
    </reaction>
</comment>
<evidence type="ECO:0000256" key="8">
    <source>
        <dbReference type="ARBA" id="ARBA00022989"/>
    </source>
</evidence>
<dbReference type="Pfam" id="PF00201">
    <property type="entry name" value="UDPGT"/>
    <property type="match status" value="2"/>
</dbReference>
<dbReference type="SUPFAM" id="SSF53756">
    <property type="entry name" value="UDP-Glycosyltransferase/glycogen phosphorylase"/>
    <property type="match status" value="2"/>
</dbReference>
<evidence type="ECO:0000256" key="2">
    <source>
        <dbReference type="ARBA" id="ARBA00009995"/>
    </source>
</evidence>
<reference evidence="13 14" key="1">
    <citation type="journal article" date="2020" name="Mol. Biol. Evol.">
        <title>Interspecific Gene Flow and the Evolution of Specialization in Black and White Rhinoceros.</title>
        <authorList>
            <person name="Moodley Y."/>
            <person name="Westbury M.V."/>
            <person name="Russo I.M."/>
            <person name="Gopalakrishnan S."/>
            <person name="Rakotoarivelo A."/>
            <person name="Olsen R.A."/>
            <person name="Prost S."/>
            <person name="Tunstall T."/>
            <person name="Ryder O.A."/>
            <person name="Dalen L."/>
            <person name="Bruford M.W."/>
        </authorList>
    </citation>
    <scope>NUCLEOTIDE SEQUENCE [LARGE SCALE GENOMIC DNA]</scope>
    <source>
        <strain evidence="13">SBR-YM</strain>
        <tissue evidence="13">Skin</tissue>
    </source>
</reference>
<evidence type="ECO:0000256" key="1">
    <source>
        <dbReference type="ARBA" id="ARBA00004167"/>
    </source>
</evidence>
<evidence type="ECO:0000256" key="12">
    <source>
        <dbReference type="SAM" id="MobiDB-lite"/>
    </source>
</evidence>
<dbReference type="InterPro" id="IPR050271">
    <property type="entry name" value="UDP-glycosyltransferase"/>
</dbReference>
<keyword evidence="9" id="KW-0472">Membrane</keyword>
<evidence type="ECO:0000256" key="5">
    <source>
        <dbReference type="ARBA" id="ARBA00022679"/>
    </source>
</evidence>
<dbReference type="InterPro" id="IPR002213">
    <property type="entry name" value="UDP_glucos_trans"/>
</dbReference>
<evidence type="ECO:0000256" key="4">
    <source>
        <dbReference type="ARBA" id="ARBA00022676"/>
    </source>
</evidence>
<evidence type="ECO:0000256" key="7">
    <source>
        <dbReference type="ARBA" id="ARBA00022729"/>
    </source>
</evidence>
<evidence type="ECO:0000256" key="11">
    <source>
        <dbReference type="ARBA" id="ARBA00047475"/>
    </source>
</evidence>
<evidence type="ECO:0000256" key="3">
    <source>
        <dbReference type="ARBA" id="ARBA00012544"/>
    </source>
</evidence>
<name>A0A7J7E8H7_DICBM</name>
<sequence length="344" mass="38479">MLEFLKIHVEKFVQGRRDIMDSLKKEDFDPVVTIFIGAVIEKLEKAFVFFCGSFFAANFELPGPTSYDPATYSFLTDLMDFWGQVKDFLINGKSTLDMTTSSGSTAQKTVMKSELWFPLLPNMVYGAGLLAESVKPVPQKFENLITKFGDAGFVLMTLGSMMNITNFQEMNAAFVNLPQGVIWKCTCSHWPKDVKLAANVKIVDWLPQSDLPGSSGLSSLVGQSHQQKKEQLTVNDKSPKGRKGAGSWSSWGIWLIWLFVTHGGVYSIMEAIQHGVPIVKISLFADKFENVVLVEAKNFDKLAQGKDFGSQNEISHRRQEVCSSQGMWQLRLKDALLTILRAQL</sequence>